<evidence type="ECO:0000259" key="1">
    <source>
        <dbReference type="SMART" id="SM00563"/>
    </source>
</evidence>
<keyword evidence="3" id="KW-1185">Reference proteome</keyword>
<organism evidence="2 3">
    <name type="scientific">Leptospira ognonensis</name>
    <dbReference type="NCBI Taxonomy" id="2484945"/>
    <lineage>
        <taxon>Bacteria</taxon>
        <taxon>Pseudomonadati</taxon>
        <taxon>Spirochaetota</taxon>
        <taxon>Spirochaetia</taxon>
        <taxon>Leptospirales</taxon>
        <taxon>Leptospiraceae</taxon>
        <taxon>Leptospira</taxon>
    </lineage>
</organism>
<name>A0A4V3JRE7_9LEPT</name>
<dbReference type="OrthoDB" id="318526at2"/>
<reference evidence="2" key="1">
    <citation type="journal article" date="2019" name="PLoS Negl. Trop. Dis.">
        <title>Revisiting the worldwide diversity of Leptospira species in the environment.</title>
        <authorList>
            <person name="Vincent A.T."/>
            <person name="Schiettekatte O."/>
            <person name="Bourhy P."/>
            <person name="Veyrier F.J."/>
            <person name="Picardeau M."/>
        </authorList>
    </citation>
    <scope>NUCLEOTIDE SEQUENCE [LARGE SCALE GENOMIC DNA]</scope>
    <source>
        <strain evidence="2">201702476</strain>
    </source>
</reference>
<protein>
    <submittedName>
        <fullName evidence="2">1-acyl-sn-glycerol-3-phosphate acyltransferase</fullName>
    </submittedName>
</protein>
<keyword evidence="2" id="KW-0012">Acyltransferase</keyword>
<keyword evidence="2" id="KW-0808">Transferase</keyword>
<dbReference type="RefSeq" id="WP_135623424.1">
    <property type="nucleotide sequence ID" value="NZ_RQGD01000023.1"/>
</dbReference>
<feature type="domain" description="Phospholipid/glycerol acyltransferase" evidence="1">
    <location>
        <begin position="46"/>
        <end position="202"/>
    </location>
</feature>
<accession>A0A4V3JRE7</accession>
<evidence type="ECO:0000313" key="3">
    <source>
        <dbReference type="Proteomes" id="UP000297693"/>
    </source>
</evidence>
<dbReference type="AlphaFoldDB" id="A0A4V3JRE7"/>
<dbReference type="Proteomes" id="UP000297693">
    <property type="component" value="Unassembled WGS sequence"/>
</dbReference>
<dbReference type="GO" id="GO:0016746">
    <property type="term" value="F:acyltransferase activity"/>
    <property type="evidence" value="ECO:0007669"/>
    <property type="project" value="UniProtKB-KW"/>
</dbReference>
<gene>
    <name evidence="2" type="ORF">EHQ58_08305</name>
</gene>
<dbReference type="EMBL" id="RQGD01000023">
    <property type="protein sequence ID" value="TGL59735.1"/>
    <property type="molecule type" value="Genomic_DNA"/>
</dbReference>
<dbReference type="SUPFAM" id="SSF69593">
    <property type="entry name" value="Glycerol-3-phosphate (1)-acyltransferase"/>
    <property type="match status" value="1"/>
</dbReference>
<evidence type="ECO:0000313" key="2">
    <source>
        <dbReference type="EMBL" id="TGL59735.1"/>
    </source>
</evidence>
<dbReference type="InterPro" id="IPR002123">
    <property type="entry name" value="Plipid/glycerol_acylTrfase"/>
</dbReference>
<sequence length="370" mass="42381">MTDIKNATLAYNILIRLVEKSGNLFFSEVEEHFLHESKTLISPYPTAIIGNHVSETDIPALAIVYTRLSPQIKMTIPTREDIMRKGFLIKEFRSKGLTRLLLSLIDKSNIIPSLLGYIGCMAIKRPFRDNSRELLKKGELRDTVDAEWNTLVENIDKGRNLFMFPEGTYNQDGYLNLIKKGVFYLKNKVEDIQFNSFNLTYDSLSFKKAKLHITYGAPFKITKEENSDAVTKIIQDKLGGTYAITLGNLVSYLLLKWEESSQFSIEKFGQSLMHFKNQIMELHPELKVGSELRKLTDTKPLEFVLEKLQKLKYVELSESKVKILGALTAIPKSMNHLKKQNLVLYHKNQLTKHLNKLDAIFESSAKISTI</sequence>
<proteinExistence type="predicted"/>
<dbReference type="SMART" id="SM00563">
    <property type="entry name" value="PlsC"/>
    <property type="match status" value="1"/>
</dbReference>
<comment type="caution">
    <text evidence="2">The sequence shown here is derived from an EMBL/GenBank/DDBJ whole genome shotgun (WGS) entry which is preliminary data.</text>
</comment>